<keyword evidence="3" id="KW-0805">Transcription regulation</keyword>
<dbReference type="GO" id="GO:0006338">
    <property type="term" value="P:chromatin remodeling"/>
    <property type="evidence" value="ECO:0007669"/>
    <property type="project" value="InterPro"/>
</dbReference>
<feature type="compositionally biased region" description="Polar residues" evidence="6">
    <location>
        <begin position="1"/>
        <end position="18"/>
    </location>
</feature>
<evidence type="ECO:0000256" key="4">
    <source>
        <dbReference type="ARBA" id="ARBA00023163"/>
    </source>
</evidence>
<feature type="compositionally biased region" description="Polar residues" evidence="6">
    <location>
        <begin position="58"/>
        <end position="69"/>
    </location>
</feature>
<feature type="region of interest" description="Disordered" evidence="6">
    <location>
        <begin position="621"/>
        <end position="712"/>
    </location>
</feature>
<comment type="similarity">
    <text evidence="2">Belongs to the SNF5 family.</text>
</comment>
<sequence>MSPSPSDTAQASNGTTAEDSILKDPSTNGDKPLPAVGNSDTSTANGTRLEQLKKAHTSKSTNGTSSPAMVQTRKRSRSGTRIRRPLVDGNQGRRRGRNDENGHALERVELYQYVYRDLTHWKAAIRQDADRVHVMEDQRHQRIQNLRLRGVVVDEEAERQNKRDLDEYPVQPLRDPAAMYGPGYGQYGTVTNRPPAQQVGFIYPKHVPRVGRRQARELRLPRRELQKHADQLEELVPIRLDIESENFRLRDTFTWNLHDRIVPPDVFAEQLVEDFGLSLDKCHDIIHQVSMNIQEQVQDFFPHPFVDDGPEEPLLPYTAYKDDEMRITIKLNITIGQHTLVDQFEWDINNSSDAPELFAKQMVRDLSLSGEFATAIAHDIREQSQLFTRSLYIIGHQFDGRPVNDQDLQAGMMPSPMPSAFRPYQAAKEFSPYLYELNEADLERTELSLSREERRQKRSVNRRGGPALPDLKDRRKTIRTLVVSSIIPGAAETLEDSRIVKRVVTASGKAKRPGYREKDELEDSEESESEDSSPGSPVIPQHLLSGTARTRGMRGAASVAYAALKGGAARSATPEASTLHHHETRTRRRDYREESVDESPPSLIVKLKISSARLRHLAREQKQRLKPSALDSPQPHRRSQSGTPGHATTPKPGAMGPPSTPGHHHGNQHHSPAPHKDVNPLHPHAAQMGRVDAEGPPTTENPAPPPPEWLNHSLNRLQQGYPNDQFEGCMRYTMVSKETDLPVHQKPNEAQPENVKMMYYPRIKCLDCPGKLYTPGPETGVTNFEVHLKNKVHRERVEERLRKANEG</sequence>
<dbReference type="Proteomes" id="UP001161017">
    <property type="component" value="Unassembled WGS sequence"/>
</dbReference>
<keyword evidence="8" id="KW-1185">Reference proteome</keyword>
<dbReference type="Pfam" id="PF04855">
    <property type="entry name" value="SNF5"/>
    <property type="match status" value="1"/>
</dbReference>
<organism evidence="7 8">
    <name type="scientific">Ramalina farinacea</name>
    <dbReference type="NCBI Taxonomy" id="258253"/>
    <lineage>
        <taxon>Eukaryota</taxon>
        <taxon>Fungi</taxon>
        <taxon>Dikarya</taxon>
        <taxon>Ascomycota</taxon>
        <taxon>Pezizomycotina</taxon>
        <taxon>Lecanoromycetes</taxon>
        <taxon>OSLEUM clade</taxon>
        <taxon>Lecanoromycetidae</taxon>
        <taxon>Lecanorales</taxon>
        <taxon>Lecanorineae</taxon>
        <taxon>Ramalinaceae</taxon>
        <taxon>Ramalina</taxon>
    </lineage>
</organism>
<evidence type="ECO:0000256" key="1">
    <source>
        <dbReference type="ARBA" id="ARBA00004123"/>
    </source>
</evidence>
<keyword evidence="4" id="KW-0804">Transcription</keyword>
<feature type="region of interest" description="Disordered" evidence="6">
    <location>
        <begin position="448"/>
        <end position="472"/>
    </location>
</feature>
<evidence type="ECO:0000256" key="3">
    <source>
        <dbReference type="ARBA" id="ARBA00023015"/>
    </source>
</evidence>
<protein>
    <submittedName>
        <fullName evidence="7">SWI/SNF chromatin-remodeling complex subunit</fullName>
    </submittedName>
</protein>
<evidence type="ECO:0000256" key="2">
    <source>
        <dbReference type="ARBA" id="ARBA00010239"/>
    </source>
</evidence>
<dbReference type="GO" id="GO:0000228">
    <property type="term" value="C:nuclear chromosome"/>
    <property type="evidence" value="ECO:0007669"/>
    <property type="project" value="InterPro"/>
</dbReference>
<dbReference type="EMBL" id="JAPUFD010000008">
    <property type="protein sequence ID" value="MDI1488834.1"/>
    <property type="molecule type" value="Genomic_DNA"/>
</dbReference>
<keyword evidence="5" id="KW-0539">Nucleus</keyword>
<evidence type="ECO:0000256" key="5">
    <source>
        <dbReference type="ARBA" id="ARBA00023242"/>
    </source>
</evidence>
<comment type="caution">
    <text evidence="7">The sequence shown here is derived from an EMBL/GenBank/DDBJ whole genome shotgun (WGS) entry which is preliminary data.</text>
</comment>
<evidence type="ECO:0000313" key="8">
    <source>
        <dbReference type="Proteomes" id="UP001161017"/>
    </source>
</evidence>
<gene>
    <name evidence="7" type="primary">SNF5</name>
    <name evidence="7" type="ORF">OHK93_008110</name>
</gene>
<dbReference type="InterPro" id="IPR006939">
    <property type="entry name" value="SNF5"/>
</dbReference>
<dbReference type="PANTHER" id="PTHR10019">
    <property type="entry name" value="SNF5"/>
    <property type="match status" value="1"/>
</dbReference>
<evidence type="ECO:0000313" key="7">
    <source>
        <dbReference type="EMBL" id="MDI1488834.1"/>
    </source>
</evidence>
<feature type="compositionally biased region" description="Polar residues" evidence="6">
    <location>
        <begin position="38"/>
        <end position="48"/>
    </location>
</feature>
<feature type="region of interest" description="Disordered" evidence="6">
    <location>
        <begin position="1"/>
        <end position="101"/>
    </location>
</feature>
<comment type="subcellular location">
    <subcellularLocation>
        <location evidence="1">Nucleus</location>
    </subcellularLocation>
</comment>
<proteinExistence type="inferred from homology"/>
<feature type="compositionally biased region" description="Basic residues" evidence="6">
    <location>
        <begin position="72"/>
        <end position="84"/>
    </location>
</feature>
<accession>A0AA43TV06</accession>
<dbReference type="AlphaFoldDB" id="A0AA43TV06"/>
<name>A0AA43TV06_9LECA</name>
<feature type="compositionally biased region" description="Acidic residues" evidence="6">
    <location>
        <begin position="520"/>
        <end position="531"/>
    </location>
</feature>
<reference evidence="7" key="1">
    <citation type="journal article" date="2023" name="Genome Biol. Evol.">
        <title>First Whole Genome Sequence and Flow Cytometry Genome Size Data for the Lichen-Forming Fungus Ramalina farinacea (Ascomycota).</title>
        <authorList>
            <person name="Llewellyn T."/>
            <person name="Mian S."/>
            <person name="Hill R."/>
            <person name="Leitch I.J."/>
            <person name="Gaya E."/>
        </authorList>
    </citation>
    <scope>NUCLEOTIDE SEQUENCE</scope>
    <source>
        <strain evidence="7">LIQ254RAFAR</strain>
    </source>
</reference>
<feature type="region of interest" description="Disordered" evidence="6">
    <location>
        <begin position="506"/>
        <end position="542"/>
    </location>
</feature>
<evidence type="ECO:0000256" key="6">
    <source>
        <dbReference type="SAM" id="MobiDB-lite"/>
    </source>
</evidence>
<feature type="region of interest" description="Disordered" evidence="6">
    <location>
        <begin position="568"/>
        <end position="601"/>
    </location>
</feature>